<reference evidence="1" key="1">
    <citation type="journal article" date="2021" name="Proc. Natl. Acad. Sci. U.S.A.">
        <title>A Catalog of Tens of Thousands of Viruses from Human Metagenomes Reveals Hidden Associations with Chronic Diseases.</title>
        <authorList>
            <person name="Tisza M.J."/>
            <person name="Buck C.B."/>
        </authorList>
    </citation>
    <scope>NUCLEOTIDE SEQUENCE</scope>
    <source>
        <strain evidence="1">Ctt1f11</strain>
    </source>
</reference>
<accession>A0A8S5SDK6</accession>
<name>A0A8S5SDK6_9CAUD</name>
<organism evidence="1">
    <name type="scientific">Siphoviridae sp. ctt1f11</name>
    <dbReference type="NCBI Taxonomy" id="2827959"/>
    <lineage>
        <taxon>Viruses</taxon>
        <taxon>Duplodnaviria</taxon>
        <taxon>Heunggongvirae</taxon>
        <taxon>Uroviricota</taxon>
        <taxon>Caudoviricetes</taxon>
    </lineage>
</organism>
<protein>
    <submittedName>
        <fullName evidence="1">Uncharacterized protein</fullName>
    </submittedName>
</protein>
<dbReference type="EMBL" id="BK032573">
    <property type="protein sequence ID" value="DAF48767.1"/>
    <property type="molecule type" value="Genomic_DNA"/>
</dbReference>
<sequence>MRIDTPLEFYIVDQDEYVAGGYNQTRWKKVAEENGATTYYASWSGTYGAVQAAAMTAGITESVNVRMPFAPNLYEALAHRRVVVAKNGADILKGGQPDRLNPNCYELYSGVNEKQNRMMNFMLKRYEGK</sequence>
<proteinExistence type="predicted"/>
<evidence type="ECO:0000313" key="1">
    <source>
        <dbReference type="EMBL" id="DAF48767.1"/>
    </source>
</evidence>